<organism evidence="1 2">
    <name type="scientific">Hyella patelloides LEGE 07179</name>
    <dbReference type="NCBI Taxonomy" id="945734"/>
    <lineage>
        <taxon>Bacteria</taxon>
        <taxon>Bacillati</taxon>
        <taxon>Cyanobacteriota</taxon>
        <taxon>Cyanophyceae</taxon>
        <taxon>Pleurocapsales</taxon>
        <taxon>Hyellaceae</taxon>
        <taxon>Hyella</taxon>
    </lineage>
</organism>
<sequence length="55" mass="6590">MIILVSFFLKGMQHLNYKDEVKMEFSQIQHKLCWYEKHGDNFIGECKLEGMNLSH</sequence>
<evidence type="ECO:0000313" key="1">
    <source>
        <dbReference type="EMBL" id="VEP16130.1"/>
    </source>
</evidence>
<dbReference type="Proteomes" id="UP000320055">
    <property type="component" value="Unassembled WGS sequence"/>
</dbReference>
<name>A0A563VXI5_9CYAN</name>
<keyword evidence="2" id="KW-1185">Reference proteome</keyword>
<dbReference type="AlphaFoldDB" id="A0A563VXI5"/>
<proteinExistence type="predicted"/>
<dbReference type="EMBL" id="CAACVJ010000345">
    <property type="protein sequence ID" value="VEP16130.1"/>
    <property type="molecule type" value="Genomic_DNA"/>
</dbReference>
<gene>
    <name evidence="1" type="ORF">H1P_4090002</name>
</gene>
<evidence type="ECO:0000313" key="2">
    <source>
        <dbReference type="Proteomes" id="UP000320055"/>
    </source>
</evidence>
<reference evidence="1 2" key="1">
    <citation type="submission" date="2019-01" db="EMBL/GenBank/DDBJ databases">
        <authorList>
            <person name="Brito A."/>
        </authorList>
    </citation>
    <scope>NUCLEOTIDE SEQUENCE [LARGE SCALE GENOMIC DNA]</scope>
    <source>
        <strain evidence="1">1</strain>
    </source>
</reference>
<protein>
    <submittedName>
        <fullName evidence="1">Uncharacterized protein</fullName>
    </submittedName>
</protein>
<accession>A0A563VXI5</accession>